<evidence type="ECO:0000256" key="1">
    <source>
        <dbReference type="SAM" id="MobiDB-lite"/>
    </source>
</evidence>
<dbReference type="AlphaFoldDB" id="A0A7Z0B9L7"/>
<accession>A0A7Z0B9L7</accession>
<proteinExistence type="predicted"/>
<gene>
    <name evidence="3" type="ORF">GGD40_006427</name>
</gene>
<comment type="caution">
    <text evidence="3">The sequence shown here is derived from an EMBL/GenBank/DDBJ whole genome shotgun (WGS) entry which is preliminary data.</text>
</comment>
<evidence type="ECO:0000256" key="2">
    <source>
        <dbReference type="SAM" id="SignalP"/>
    </source>
</evidence>
<evidence type="ECO:0000313" key="4">
    <source>
        <dbReference type="Proteomes" id="UP000540929"/>
    </source>
</evidence>
<feature type="compositionally biased region" description="Low complexity" evidence="1">
    <location>
        <begin position="139"/>
        <end position="151"/>
    </location>
</feature>
<dbReference type="EMBL" id="JACCAS010000002">
    <property type="protein sequence ID" value="NYH26856.1"/>
    <property type="molecule type" value="Genomic_DNA"/>
</dbReference>
<protein>
    <recommendedName>
        <fullName evidence="5">PXPV repeat-containing protein</fullName>
    </recommendedName>
</protein>
<evidence type="ECO:0000313" key="3">
    <source>
        <dbReference type="EMBL" id="NYH26856.1"/>
    </source>
</evidence>
<sequence>MGTKLLLGISVAVVSFAGLLHPVSARADGPASAYGKGAADASLDPGEERLTADEENNARLKDLSDAYHNGYNARAKEDAETYTSLREQLKRPPKAAAAQVMPPLPEGMPGDEEAQVTSVQKPQIAQRALPPQPQPQLQPQPQYRQAYQQPQYAPPRPMQYQPAPEYAEAQNYAEAPAYAEAEDEYPQYQQPAYVAQAYGPPPQAPQRVEYVAMVGQQQAYVPQPPPQVLVQPVMMVRRPQAYAGYRRAYWARPYRQPRPVRYGYSVQAADYSGWQ</sequence>
<name>A0A7Z0B9L7_9BURK</name>
<dbReference type="Proteomes" id="UP000540929">
    <property type="component" value="Unassembled WGS sequence"/>
</dbReference>
<keyword evidence="4" id="KW-1185">Reference proteome</keyword>
<reference evidence="3 4" key="1">
    <citation type="submission" date="2020-07" db="EMBL/GenBank/DDBJ databases">
        <title>Exploring microbial biodiversity for novel pathways involved in the catabolism of aromatic compounds derived from lignin.</title>
        <authorList>
            <person name="Elkins J."/>
        </authorList>
    </citation>
    <scope>NUCLEOTIDE SEQUENCE [LARGE SCALE GENOMIC DNA]</scope>
    <source>
        <strain evidence="3 4">H2C3C</strain>
    </source>
</reference>
<organism evidence="3 4">
    <name type="scientific">Paraburkholderia bryophila</name>
    <dbReference type="NCBI Taxonomy" id="420952"/>
    <lineage>
        <taxon>Bacteria</taxon>
        <taxon>Pseudomonadati</taxon>
        <taxon>Pseudomonadota</taxon>
        <taxon>Betaproteobacteria</taxon>
        <taxon>Burkholderiales</taxon>
        <taxon>Burkholderiaceae</taxon>
        <taxon>Paraburkholderia</taxon>
    </lineage>
</organism>
<feature type="signal peptide" evidence="2">
    <location>
        <begin position="1"/>
        <end position="27"/>
    </location>
</feature>
<feature type="chain" id="PRO_5031382696" description="PXPV repeat-containing protein" evidence="2">
    <location>
        <begin position="28"/>
        <end position="275"/>
    </location>
</feature>
<keyword evidence="2" id="KW-0732">Signal</keyword>
<feature type="region of interest" description="Disordered" evidence="1">
    <location>
        <begin position="86"/>
        <end position="161"/>
    </location>
</feature>
<evidence type="ECO:0008006" key="5">
    <source>
        <dbReference type="Google" id="ProtNLM"/>
    </source>
</evidence>
<dbReference type="RefSeq" id="WP_179710339.1">
    <property type="nucleotide sequence ID" value="NZ_JACCAS010000002.1"/>
</dbReference>